<dbReference type="Gene3D" id="3.40.50.720">
    <property type="entry name" value="NAD(P)-binding Rossmann-like Domain"/>
    <property type="match status" value="1"/>
</dbReference>
<reference evidence="3 4" key="1">
    <citation type="submission" date="2021-03" db="EMBL/GenBank/DDBJ databases">
        <title>Sequencing the genomes of 1000 actinobacteria strains.</title>
        <authorList>
            <person name="Klenk H.-P."/>
        </authorList>
    </citation>
    <scope>NUCLEOTIDE SEQUENCE [LARGE SCALE GENOMIC DNA]</scope>
    <source>
        <strain evidence="3 4">DSM 46670</strain>
    </source>
</reference>
<feature type="domain" description="C-methyltransferase" evidence="2">
    <location>
        <begin position="210"/>
        <end position="357"/>
    </location>
</feature>
<gene>
    <name evidence="3" type="ORF">JOF56_002609</name>
</gene>
<evidence type="ECO:0008006" key="5">
    <source>
        <dbReference type="Google" id="ProtNLM"/>
    </source>
</evidence>
<protein>
    <recommendedName>
        <fullName evidence="5">Transferase</fullName>
    </recommendedName>
</protein>
<dbReference type="InterPro" id="IPR013630">
    <property type="entry name" value="Methyltransf_Zn-bd_dom_put"/>
</dbReference>
<dbReference type="InterPro" id="IPR038576">
    <property type="entry name" value="Methyltransf_Zn-bd_dom_put_sf"/>
</dbReference>
<dbReference type="RefSeq" id="WP_209637551.1">
    <property type="nucleotide sequence ID" value="NZ_JAGINW010000001.1"/>
</dbReference>
<proteinExistence type="predicted"/>
<dbReference type="Proteomes" id="UP001519332">
    <property type="component" value="Unassembled WGS sequence"/>
</dbReference>
<dbReference type="Pfam" id="PF08484">
    <property type="entry name" value="Methyltransf_14"/>
    <property type="match status" value="1"/>
</dbReference>
<dbReference type="EMBL" id="JAGINW010000001">
    <property type="protein sequence ID" value="MBP2322224.1"/>
    <property type="molecule type" value="Genomic_DNA"/>
</dbReference>
<dbReference type="Gene3D" id="6.20.50.110">
    <property type="entry name" value="Methyltransferase, zinc-binding domain"/>
    <property type="match status" value="1"/>
</dbReference>
<keyword evidence="4" id="KW-1185">Reference proteome</keyword>
<name>A0ABS4TE01_9PSEU</name>
<accession>A0ABS4TE01</accession>
<dbReference type="InterPro" id="IPR029063">
    <property type="entry name" value="SAM-dependent_MTases_sf"/>
</dbReference>
<evidence type="ECO:0000313" key="4">
    <source>
        <dbReference type="Proteomes" id="UP001519332"/>
    </source>
</evidence>
<dbReference type="SUPFAM" id="SSF53335">
    <property type="entry name" value="S-adenosyl-L-methionine-dependent methyltransferases"/>
    <property type="match status" value="1"/>
</dbReference>
<feature type="domain" description="Methyltransferase putative zinc binding" evidence="1">
    <location>
        <begin position="6"/>
        <end position="58"/>
    </location>
</feature>
<evidence type="ECO:0000259" key="1">
    <source>
        <dbReference type="Pfam" id="PF08421"/>
    </source>
</evidence>
<evidence type="ECO:0000259" key="2">
    <source>
        <dbReference type="Pfam" id="PF08484"/>
    </source>
</evidence>
<dbReference type="Gene3D" id="3.40.50.150">
    <property type="entry name" value="Vaccinia Virus protein VP39"/>
    <property type="match status" value="1"/>
</dbReference>
<organism evidence="3 4">
    <name type="scientific">Kibdelosporangium banguiense</name>
    <dbReference type="NCBI Taxonomy" id="1365924"/>
    <lineage>
        <taxon>Bacteria</taxon>
        <taxon>Bacillati</taxon>
        <taxon>Actinomycetota</taxon>
        <taxon>Actinomycetes</taxon>
        <taxon>Pseudonocardiales</taxon>
        <taxon>Pseudonocardiaceae</taxon>
        <taxon>Kibdelosporangium</taxon>
    </lineage>
</organism>
<comment type="caution">
    <text evidence="3">The sequence shown here is derived from an EMBL/GenBank/DDBJ whole genome shotgun (WGS) entry which is preliminary data.</text>
</comment>
<dbReference type="Pfam" id="PF08421">
    <property type="entry name" value="Methyltransf_13"/>
    <property type="match status" value="1"/>
</dbReference>
<sequence>MLTPICRSCRARRGEVVLDLGKQPASDFFPDAGDAGPDPVYPLRMWLCAECDLAQLAEDPTVPEEPRGVEPAALVAQAKDAIGRVMRSGLVKPGARVLEYGSPHGGSWLPMLAEHGLQPVEPGERADIVVDCFGLMHSPDQHAALAERTGRLVENGILLLQYHSLATVIRNGQWNALRHGHYAYYSTGAIARMLAIAGLTPRTAWRFDLYGGTVLLAAGRGGQVDPEVRALFAEENGSGVGDPRIVRSLQETASNSITALRGWLQRQRGTGKRVFGYGAASRAVALLAAAGIDNTMLSGVADASQSKWGRRMPGTTIPVISPAELVRAKPDSVLLFVPDLLDEVRTALPALDGRWVIAEPVPTEDPTTRRLVPPARLAEDKQ</sequence>
<dbReference type="InterPro" id="IPR013691">
    <property type="entry name" value="MeTrfase_14"/>
</dbReference>
<evidence type="ECO:0000313" key="3">
    <source>
        <dbReference type="EMBL" id="MBP2322224.1"/>
    </source>
</evidence>